<gene>
    <name evidence="1" type="ORF">LCGC14_1258720</name>
</gene>
<comment type="caution">
    <text evidence="1">The sequence shown here is derived from an EMBL/GenBank/DDBJ whole genome shotgun (WGS) entry which is preliminary data.</text>
</comment>
<accession>A0A0F9L1B6</accession>
<dbReference type="PROSITE" id="PS51257">
    <property type="entry name" value="PROKAR_LIPOPROTEIN"/>
    <property type="match status" value="1"/>
</dbReference>
<proteinExistence type="predicted"/>
<evidence type="ECO:0008006" key="2">
    <source>
        <dbReference type="Google" id="ProtNLM"/>
    </source>
</evidence>
<name>A0A0F9L1B6_9ZZZZ</name>
<dbReference type="AlphaFoldDB" id="A0A0F9L1B6"/>
<reference evidence="1" key="1">
    <citation type="journal article" date="2015" name="Nature">
        <title>Complex archaea that bridge the gap between prokaryotes and eukaryotes.</title>
        <authorList>
            <person name="Spang A."/>
            <person name="Saw J.H."/>
            <person name="Jorgensen S.L."/>
            <person name="Zaremba-Niedzwiedzka K."/>
            <person name="Martijn J."/>
            <person name="Lind A.E."/>
            <person name="van Eijk R."/>
            <person name="Schleper C."/>
            <person name="Guy L."/>
            <person name="Ettema T.J."/>
        </authorList>
    </citation>
    <scope>NUCLEOTIDE SEQUENCE</scope>
</reference>
<evidence type="ECO:0000313" key="1">
    <source>
        <dbReference type="EMBL" id="KKM88439.1"/>
    </source>
</evidence>
<protein>
    <recommendedName>
        <fullName evidence="2">Lipoprotein</fullName>
    </recommendedName>
</protein>
<sequence length="441" mass="48976">MKMSLVRRNTQFALILTLLLTGCAAGGLDYQGLETQLQSNNCPGALEFIEDSKEKYGANRELIYLMDAGAVNLRCGNFDESNRFLQDADRLSEDLWTKSISREAASFVINEYTIEYAGEDFEKVMISLLGALNYSLKGDYEGALVEARRINSKLIEYNDKYENKNVYSEDAFARYLSGMLYEVDAPDSLQNLDSAYIDYYHAYKAYNKYAVDYGTPLPRVFVEDFLRVAEATDRLGEIKDLASGRQWMKHSKVTDMGRLVLVYFAGKAPVKVEEAIIMSGPQGPIKLAFPRFTVSQPGCRTGELMVKAPGTGTVLSAKTELVEDINAIAVKNLDDRKTRYVIKAVARVAIKQIAVAAVANEIDDPVVRALAKFTGSVVASVTEIADTRSWRTLPGQIQFVRTFVPAGAYEASVRLCGSVRDLGQVNLKAGETKFLLVETMY</sequence>
<dbReference type="EMBL" id="LAZR01006958">
    <property type="protein sequence ID" value="KKM88439.1"/>
    <property type="molecule type" value="Genomic_DNA"/>
</dbReference>
<organism evidence="1">
    <name type="scientific">marine sediment metagenome</name>
    <dbReference type="NCBI Taxonomy" id="412755"/>
    <lineage>
        <taxon>unclassified sequences</taxon>
        <taxon>metagenomes</taxon>
        <taxon>ecological metagenomes</taxon>
    </lineage>
</organism>